<reference evidence="2" key="1">
    <citation type="submission" date="2016-10" db="EMBL/GenBank/DDBJ databases">
        <authorList>
            <person name="Benchimol M."/>
            <person name="Almeida L.G."/>
            <person name="Vasconcelos A.T."/>
            <person name="Perreira-Neves A."/>
            <person name="Rosa I.A."/>
            <person name="Tasca T."/>
            <person name="Bogo M.R."/>
            <person name="de Souza W."/>
        </authorList>
    </citation>
    <scope>NUCLEOTIDE SEQUENCE [LARGE SCALE GENOMIC DNA]</scope>
    <source>
        <strain evidence="2">K</strain>
    </source>
</reference>
<keyword evidence="1" id="KW-0378">Hydrolase</keyword>
<dbReference type="AlphaFoldDB" id="A0A1J4K5A1"/>
<dbReference type="GO" id="GO:0006308">
    <property type="term" value="P:DNA catabolic process"/>
    <property type="evidence" value="ECO:0007669"/>
    <property type="project" value="UniProtKB-UniRule"/>
</dbReference>
<dbReference type="GO" id="GO:0048476">
    <property type="term" value="C:Holliday junction resolvase complex"/>
    <property type="evidence" value="ECO:0007669"/>
    <property type="project" value="UniProtKB-UniRule"/>
</dbReference>
<keyword evidence="1" id="KW-0233">DNA recombination</keyword>
<keyword evidence="1" id="KW-0479">Metal-binding</keyword>
<keyword evidence="1" id="KW-0227">DNA damage</keyword>
<dbReference type="CDD" id="cd21036">
    <property type="entry name" value="WH_MUS81"/>
    <property type="match status" value="1"/>
</dbReference>
<dbReference type="GO" id="GO:0003677">
    <property type="term" value="F:DNA binding"/>
    <property type="evidence" value="ECO:0007669"/>
    <property type="project" value="UniProtKB-UniRule"/>
</dbReference>
<evidence type="ECO:0000313" key="3">
    <source>
        <dbReference type="Proteomes" id="UP000179807"/>
    </source>
</evidence>
<keyword evidence="1" id="KW-0255">Endonuclease</keyword>
<comment type="caution">
    <text evidence="2">The sequence shown here is derived from an EMBL/GenBank/DDBJ whole genome shotgun (WGS) entry which is preliminary data.</text>
</comment>
<keyword evidence="1" id="KW-0234">DNA repair</keyword>
<sequence>MERNESLIAFLMDRLNDKISSIKYHTIETVIENIKICPLELNMEDAADLIGVDDYILLLFKKFFASKEDHYIPKEGSIPRKMLHVLHTEYPKKLQKPDIENRIGNKSIQKNNLDSPKQSYNSWSSMNILISHNLVEKSQGIKPFFSLTEKGLELSNKIFGSRFKYPSQHPTLSAIVSTAEIECRVSVDVKEILVRSKIEWEGQKLPIGSIWFSNGDQIYDVIIQFANITSANDEYIKKNLSASPFSLKIIIIPSKESPSHSELKIRMNLEYGINIIFAETVPLITSYLVKLSSFLENNWKTIGTFEEVEKLCQEQKYAKTIGSVWKEQLKLIPGAGPNLAANLSASYQTPHQLIHAIKHYINPNEELAQDIYLKWGRRPRKNTTESIIHLFSSII</sequence>
<comment type="subcellular location">
    <subcellularLocation>
        <location evidence="1">Nucleus</location>
    </subcellularLocation>
</comment>
<dbReference type="GO" id="GO:0005634">
    <property type="term" value="C:nucleus"/>
    <property type="evidence" value="ECO:0007669"/>
    <property type="project" value="UniProtKB-SubCell"/>
</dbReference>
<dbReference type="PANTHER" id="PTHR13451">
    <property type="entry name" value="CLASS II CROSSOVER JUNCTION ENDONUCLEASE MUS81"/>
    <property type="match status" value="1"/>
</dbReference>
<accession>A0A1J4K5A1</accession>
<dbReference type="VEuPathDB" id="TrichDB:TRFO_25382"/>
<name>A0A1J4K5A1_9EUKA</name>
<keyword evidence="1" id="KW-0540">Nuclease</keyword>
<dbReference type="GeneID" id="94839020"/>
<organism evidence="2 3">
    <name type="scientific">Tritrichomonas foetus</name>
    <dbReference type="NCBI Taxonomy" id="1144522"/>
    <lineage>
        <taxon>Eukaryota</taxon>
        <taxon>Metamonada</taxon>
        <taxon>Parabasalia</taxon>
        <taxon>Tritrichomonadida</taxon>
        <taxon>Tritrichomonadidae</taxon>
        <taxon>Tritrichomonas</taxon>
    </lineage>
</organism>
<proteinExistence type="inferred from homology"/>
<evidence type="ECO:0000313" key="2">
    <source>
        <dbReference type="EMBL" id="OHT06567.1"/>
    </source>
</evidence>
<dbReference type="InterPro" id="IPR047417">
    <property type="entry name" value="WHD_MUS81"/>
</dbReference>
<dbReference type="OrthoDB" id="5963188at2759"/>
<keyword evidence="1" id="KW-0539">Nucleus</keyword>
<dbReference type="InterPro" id="IPR036388">
    <property type="entry name" value="WH-like_DNA-bd_sf"/>
</dbReference>
<comment type="similarity">
    <text evidence="1">Belongs to the XPF family.</text>
</comment>
<protein>
    <recommendedName>
        <fullName evidence="1">Crossover junction endonuclease MUS81</fullName>
        <ecNumber evidence="1">3.1.22.-</ecNumber>
    </recommendedName>
</protein>
<keyword evidence="3" id="KW-1185">Reference proteome</keyword>
<dbReference type="Gene3D" id="1.10.150.670">
    <property type="entry name" value="Crossover junction endonuclease EME1, DNA-binding domain"/>
    <property type="match status" value="1"/>
</dbReference>
<dbReference type="GO" id="GO:0008821">
    <property type="term" value="F:crossover junction DNA endonuclease activity"/>
    <property type="evidence" value="ECO:0007669"/>
    <property type="project" value="UniProtKB-UniRule"/>
</dbReference>
<dbReference type="GO" id="GO:0046872">
    <property type="term" value="F:metal ion binding"/>
    <property type="evidence" value="ECO:0007669"/>
    <property type="project" value="UniProtKB-UniRule"/>
</dbReference>
<comment type="cofactor">
    <cofactor evidence="1">
        <name>Mg(2+)</name>
        <dbReference type="ChEBI" id="CHEBI:18420"/>
    </cofactor>
</comment>
<dbReference type="InterPro" id="IPR042530">
    <property type="entry name" value="EME1/EME2_C"/>
</dbReference>
<gene>
    <name evidence="2" type="ORF">TRFO_25382</name>
</gene>
<comment type="subunit">
    <text evidence="1">Interacts with EME1.</text>
</comment>
<dbReference type="Proteomes" id="UP000179807">
    <property type="component" value="Unassembled WGS sequence"/>
</dbReference>
<dbReference type="RefSeq" id="XP_068359703.1">
    <property type="nucleotide sequence ID" value="XM_068504316.1"/>
</dbReference>
<evidence type="ECO:0000256" key="1">
    <source>
        <dbReference type="RuleBase" id="RU369042"/>
    </source>
</evidence>
<dbReference type="GO" id="GO:0000727">
    <property type="term" value="P:double-strand break repair via break-induced replication"/>
    <property type="evidence" value="ECO:0007669"/>
    <property type="project" value="UniProtKB-UniRule"/>
</dbReference>
<dbReference type="EC" id="3.1.22.-" evidence="1"/>
<dbReference type="Gene3D" id="1.10.10.10">
    <property type="entry name" value="Winged helix-like DNA-binding domain superfamily/Winged helix DNA-binding domain"/>
    <property type="match status" value="1"/>
</dbReference>
<keyword evidence="1" id="KW-0460">Magnesium</keyword>
<dbReference type="EMBL" id="MLAK01000722">
    <property type="protein sequence ID" value="OHT06567.1"/>
    <property type="molecule type" value="Genomic_DNA"/>
</dbReference>
<dbReference type="InterPro" id="IPR033309">
    <property type="entry name" value="Mus81"/>
</dbReference>
<comment type="function">
    <text evidence="1">Interacts with EME1 to form a DNA structure-specific endonuclease with substrate preference for branched DNA structures with a 5'-end at the branch nick. Typical substrates include 3'-flap structures, D-loops, replication forks and nicked Holliday junctions. May be required in mitosis for the processing of stalled or collapsed replication fork intermediates. May be required in meiosis for the repair of meiosis-specific double strand breaks subsequent to single-end invasion (SEI).</text>
</comment>